<organism evidence="3 4">
    <name type="scientific">Christiangramia antarctica</name>
    <dbReference type="NCBI Taxonomy" id="2058158"/>
    <lineage>
        <taxon>Bacteria</taxon>
        <taxon>Pseudomonadati</taxon>
        <taxon>Bacteroidota</taxon>
        <taxon>Flavobacteriia</taxon>
        <taxon>Flavobacteriales</taxon>
        <taxon>Flavobacteriaceae</taxon>
        <taxon>Christiangramia</taxon>
    </lineage>
</organism>
<feature type="domain" description="Alginate export" evidence="2">
    <location>
        <begin position="53"/>
        <end position="386"/>
    </location>
</feature>
<reference evidence="4" key="1">
    <citation type="journal article" date="2019" name="Int. J. Syst. Evol. Microbiol.">
        <title>The Global Catalogue of Microorganisms (GCM) 10K type strain sequencing project: providing services to taxonomists for standard genome sequencing and annotation.</title>
        <authorList>
            <consortium name="The Broad Institute Genomics Platform"/>
            <consortium name="The Broad Institute Genome Sequencing Center for Infectious Disease"/>
            <person name="Wu L."/>
            <person name="Ma J."/>
        </authorList>
    </citation>
    <scope>NUCLEOTIDE SEQUENCE [LARGE SCALE GENOMIC DNA]</scope>
    <source>
        <strain evidence="4">KCTC 52925</strain>
    </source>
</reference>
<keyword evidence="1" id="KW-0732">Signal</keyword>
<gene>
    <name evidence="3" type="ORF">ACFSYS_15585</name>
</gene>
<dbReference type="InterPro" id="IPR025388">
    <property type="entry name" value="Alginate_export_dom"/>
</dbReference>
<dbReference type="Proteomes" id="UP001597438">
    <property type="component" value="Unassembled WGS sequence"/>
</dbReference>
<proteinExistence type="predicted"/>
<dbReference type="RefSeq" id="WP_251740646.1">
    <property type="nucleotide sequence ID" value="NZ_JBHUOJ010000033.1"/>
</dbReference>
<protein>
    <submittedName>
        <fullName evidence="3">Alginate export family protein</fullName>
    </submittedName>
</protein>
<sequence>MKYFLVFLSTFLCATGVYAQTFSLDADIRPRSEYRHGYGNLFPNEAKPAAFVVQRSRLNLGYTAEKLEIMISLQDVRTWGDTRQLLAGDPNNSFSLFQAWAELKLSNNWATKLGRQVISYDDQRIFGEVDWTMQGRFHDALLLKYQKDGFRMDIGAAFSQENPRLTGSVYNINGFFSYKTMQYAYLHKQWNQSNISLLFLNNGFQKFSDPANVVADGVYNRQTTGTYFQFPLGNIKFSGSAYYQFGKASEDIDLSAYELSLQGDYKIKNTLLGLGAELLSGTDQAGSDKNHSFFPLYGTNHKFNGFMDYFYVGSHANNVGLTDLFGKVLLKTGDSSSLLLKAHYFSSNADLLNNADKYLGTEIDLVYGRPLLKNVKLNLGYSHMFASEGMSLIKNNITSKNTNNWAWAQVIINPKLFEINFE</sequence>
<feature type="signal peptide" evidence="1">
    <location>
        <begin position="1"/>
        <end position="19"/>
    </location>
</feature>
<feature type="chain" id="PRO_5046441035" evidence="1">
    <location>
        <begin position="20"/>
        <end position="422"/>
    </location>
</feature>
<accession>A0ABW5X8Z0</accession>
<name>A0ABW5X8Z0_9FLAO</name>
<evidence type="ECO:0000259" key="2">
    <source>
        <dbReference type="Pfam" id="PF13372"/>
    </source>
</evidence>
<evidence type="ECO:0000256" key="1">
    <source>
        <dbReference type="SAM" id="SignalP"/>
    </source>
</evidence>
<evidence type="ECO:0000313" key="4">
    <source>
        <dbReference type="Proteomes" id="UP001597438"/>
    </source>
</evidence>
<dbReference type="Pfam" id="PF13372">
    <property type="entry name" value="Alginate_exp"/>
    <property type="match status" value="1"/>
</dbReference>
<dbReference type="EMBL" id="JBHUOJ010000033">
    <property type="protein sequence ID" value="MFD2834713.1"/>
    <property type="molecule type" value="Genomic_DNA"/>
</dbReference>
<comment type="caution">
    <text evidence="3">The sequence shown here is derived from an EMBL/GenBank/DDBJ whole genome shotgun (WGS) entry which is preliminary data.</text>
</comment>
<keyword evidence="4" id="KW-1185">Reference proteome</keyword>
<evidence type="ECO:0000313" key="3">
    <source>
        <dbReference type="EMBL" id="MFD2834713.1"/>
    </source>
</evidence>